<dbReference type="EMBL" id="CAADFC020000016">
    <property type="protein sequence ID" value="VIO73415.1"/>
    <property type="molecule type" value="Genomic_DNA"/>
</dbReference>
<dbReference type="AlphaFoldDB" id="A0A508TD79"/>
<evidence type="ECO:0000313" key="2">
    <source>
        <dbReference type="EMBL" id="VIO73415.1"/>
    </source>
</evidence>
<keyword evidence="1" id="KW-1133">Transmembrane helix</keyword>
<keyword evidence="1" id="KW-0472">Membrane</keyword>
<dbReference type="Proteomes" id="UP000328092">
    <property type="component" value="Unassembled WGS sequence"/>
</dbReference>
<organism evidence="2 3">
    <name type="scientific">Bradyrhizobium ivorense</name>
    <dbReference type="NCBI Taxonomy" id="2511166"/>
    <lineage>
        <taxon>Bacteria</taxon>
        <taxon>Pseudomonadati</taxon>
        <taxon>Pseudomonadota</taxon>
        <taxon>Alphaproteobacteria</taxon>
        <taxon>Hyphomicrobiales</taxon>
        <taxon>Nitrobacteraceae</taxon>
        <taxon>Bradyrhizobium</taxon>
    </lineage>
</organism>
<name>A0A508TD79_9BRAD</name>
<comment type="caution">
    <text evidence="2">The sequence shown here is derived from an EMBL/GenBank/DDBJ whole genome shotgun (WGS) entry which is preliminary data.</text>
</comment>
<proteinExistence type="predicted"/>
<protein>
    <submittedName>
        <fullName evidence="2">Uncharacterized protein</fullName>
    </submittedName>
</protein>
<accession>A0A508TD79</accession>
<feature type="transmembrane region" description="Helical" evidence="1">
    <location>
        <begin position="42"/>
        <end position="64"/>
    </location>
</feature>
<reference evidence="2" key="1">
    <citation type="submission" date="2019-02" db="EMBL/GenBank/DDBJ databases">
        <authorList>
            <person name="Pothier F.J."/>
        </authorList>
    </citation>
    <scope>NUCLEOTIDE SEQUENCE</scope>
    <source>
        <strain evidence="2">CI-1B</strain>
    </source>
</reference>
<keyword evidence="1" id="KW-0812">Transmembrane</keyword>
<sequence>MSSLVFRKDAADTAAKSAPVGLLRLPSGRGWLLRLRRKGPSWAGLALLLLAADLLLALAAWGAVDFFRH</sequence>
<gene>
    <name evidence="2" type="ORF">CI1B_49910</name>
</gene>
<keyword evidence="3" id="KW-1185">Reference proteome</keyword>
<evidence type="ECO:0000256" key="1">
    <source>
        <dbReference type="SAM" id="Phobius"/>
    </source>
</evidence>
<evidence type="ECO:0000313" key="3">
    <source>
        <dbReference type="Proteomes" id="UP000328092"/>
    </source>
</evidence>